<dbReference type="SMART" id="SM00388">
    <property type="entry name" value="HisKA"/>
    <property type="match status" value="1"/>
</dbReference>
<dbReference type="SMART" id="SM00387">
    <property type="entry name" value="HATPase_c"/>
    <property type="match status" value="1"/>
</dbReference>
<dbReference type="CDD" id="cd00082">
    <property type="entry name" value="HisKA"/>
    <property type="match status" value="1"/>
</dbReference>
<dbReference type="GO" id="GO:0005886">
    <property type="term" value="C:plasma membrane"/>
    <property type="evidence" value="ECO:0007669"/>
    <property type="project" value="TreeGrafter"/>
</dbReference>
<protein>
    <recommendedName>
        <fullName evidence="2">histidine kinase</fullName>
        <ecNumber evidence="2">2.7.13.3</ecNumber>
    </recommendedName>
</protein>
<dbReference type="InterPro" id="IPR001789">
    <property type="entry name" value="Sig_transdc_resp-reg_receiver"/>
</dbReference>
<dbReference type="SUPFAM" id="SSF55785">
    <property type="entry name" value="PYP-like sensor domain (PAS domain)"/>
    <property type="match status" value="1"/>
</dbReference>
<feature type="domain" description="Response regulatory" evidence="9">
    <location>
        <begin position="582"/>
        <end position="695"/>
    </location>
</feature>
<evidence type="ECO:0000313" key="13">
    <source>
        <dbReference type="Proteomes" id="UP000315995"/>
    </source>
</evidence>
<dbReference type="Gene3D" id="3.40.50.2300">
    <property type="match status" value="2"/>
</dbReference>
<dbReference type="PROSITE" id="PS50110">
    <property type="entry name" value="RESPONSE_REGULATORY"/>
    <property type="match status" value="2"/>
</dbReference>
<dbReference type="FunFam" id="3.30.565.10:FF:000010">
    <property type="entry name" value="Sensor histidine kinase RcsC"/>
    <property type="match status" value="1"/>
</dbReference>
<dbReference type="InterPro" id="IPR005467">
    <property type="entry name" value="His_kinase_dom"/>
</dbReference>
<dbReference type="SUPFAM" id="SSF55874">
    <property type="entry name" value="ATPase domain of HSP90 chaperone/DNA topoisomerase II/histidine kinase"/>
    <property type="match status" value="1"/>
</dbReference>
<gene>
    <name evidence="12" type="ORF">FIV42_19410</name>
</gene>
<feature type="coiled-coil region" evidence="7">
    <location>
        <begin position="303"/>
        <end position="330"/>
    </location>
</feature>
<comment type="catalytic activity">
    <reaction evidence="1">
        <text>ATP + protein L-histidine = ADP + protein N-phospho-L-histidine.</text>
        <dbReference type="EC" id="2.7.13.3"/>
    </reaction>
</comment>
<dbReference type="InterPro" id="IPR000700">
    <property type="entry name" value="PAS-assoc_C"/>
</dbReference>
<dbReference type="PROSITE" id="PS50109">
    <property type="entry name" value="HIS_KIN"/>
    <property type="match status" value="1"/>
</dbReference>
<dbReference type="AlphaFoldDB" id="A0A4Y6PWY8"/>
<dbReference type="PRINTS" id="PR00344">
    <property type="entry name" value="BCTRLSENSOR"/>
</dbReference>
<name>A0A4Y6PWY8_PERCE</name>
<accession>A0A5B8YD00</accession>
<feature type="domain" description="PAS" evidence="10">
    <location>
        <begin position="208"/>
        <end position="261"/>
    </location>
</feature>
<feature type="domain" description="PAC" evidence="11">
    <location>
        <begin position="264"/>
        <end position="312"/>
    </location>
</feature>
<dbReference type="Pfam" id="PF00512">
    <property type="entry name" value="HisKA"/>
    <property type="match status" value="1"/>
</dbReference>
<evidence type="ECO:0000256" key="5">
    <source>
        <dbReference type="ARBA" id="ARBA00022777"/>
    </source>
</evidence>
<dbReference type="InterPro" id="IPR036097">
    <property type="entry name" value="HisK_dim/P_sf"/>
</dbReference>
<evidence type="ECO:0000259" key="10">
    <source>
        <dbReference type="PROSITE" id="PS50112"/>
    </source>
</evidence>
<evidence type="ECO:0000256" key="4">
    <source>
        <dbReference type="ARBA" id="ARBA00022679"/>
    </source>
</evidence>
<evidence type="ECO:0000259" key="11">
    <source>
        <dbReference type="PROSITE" id="PS50113"/>
    </source>
</evidence>
<dbReference type="InterPro" id="IPR013656">
    <property type="entry name" value="PAS_4"/>
</dbReference>
<dbReference type="InterPro" id="IPR011006">
    <property type="entry name" value="CheY-like_superfamily"/>
</dbReference>
<dbReference type="SUPFAM" id="SSF47384">
    <property type="entry name" value="Homodimeric domain of signal transducing histidine kinase"/>
    <property type="match status" value="1"/>
</dbReference>
<dbReference type="PANTHER" id="PTHR43047:SF72">
    <property type="entry name" value="OSMOSENSING HISTIDINE PROTEIN KINASE SLN1"/>
    <property type="match status" value="1"/>
</dbReference>
<dbReference type="InterPro" id="IPR000014">
    <property type="entry name" value="PAS"/>
</dbReference>
<organism evidence="12 13">
    <name type="scientific">Persicimonas caeni</name>
    <dbReference type="NCBI Taxonomy" id="2292766"/>
    <lineage>
        <taxon>Bacteria</taxon>
        <taxon>Deltaproteobacteria</taxon>
        <taxon>Bradymonadales</taxon>
        <taxon>Bradymonadaceae</taxon>
        <taxon>Persicimonas</taxon>
    </lineage>
</organism>
<dbReference type="Gene3D" id="3.30.565.10">
    <property type="entry name" value="Histidine kinase-like ATPase, C-terminal domain"/>
    <property type="match status" value="1"/>
</dbReference>
<feature type="domain" description="Histidine kinase" evidence="8">
    <location>
        <begin position="337"/>
        <end position="558"/>
    </location>
</feature>
<evidence type="ECO:0000256" key="2">
    <source>
        <dbReference type="ARBA" id="ARBA00012438"/>
    </source>
</evidence>
<dbReference type="GO" id="GO:0000155">
    <property type="term" value="F:phosphorelay sensor kinase activity"/>
    <property type="evidence" value="ECO:0007669"/>
    <property type="project" value="InterPro"/>
</dbReference>
<dbReference type="SUPFAM" id="SSF52172">
    <property type="entry name" value="CheY-like"/>
    <property type="match status" value="2"/>
</dbReference>
<evidence type="ECO:0000259" key="9">
    <source>
        <dbReference type="PROSITE" id="PS50110"/>
    </source>
</evidence>
<proteinExistence type="predicted"/>
<dbReference type="Gene3D" id="1.10.287.130">
    <property type="match status" value="1"/>
</dbReference>
<dbReference type="SMART" id="SM00091">
    <property type="entry name" value="PAS"/>
    <property type="match status" value="1"/>
</dbReference>
<evidence type="ECO:0000256" key="3">
    <source>
        <dbReference type="ARBA" id="ARBA00022553"/>
    </source>
</evidence>
<dbReference type="GO" id="GO:0009927">
    <property type="term" value="F:histidine phosphotransfer kinase activity"/>
    <property type="evidence" value="ECO:0007669"/>
    <property type="project" value="TreeGrafter"/>
</dbReference>
<dbReference type="InterPro" id="IPR035965">
    <property type="entry name" value="PAS-like_dom_sf"/>
</dbReference>
<dbReference type="Pfam" id="PF08448">
    <property type="entry name" value="PAS_4"/>
    <property type="match status" value="1"/>
</dbReference>
<evidence type="ECO:0000256" key="1">
    <source>
        <dbReference type="ARBA" id="ARBA00000085"/>
    </source>
</evidence>
<dbReference type="Gene3D" id="3.30.450.20">
    <property type="entry name" value="PAS domain"/>
    <property type="match status" value="1"/>
</dbReference>
<dbReference type="InterPro" id="IPR036890">
    <property type="entry name" value="HATPase_C_sf"/>
</dbReference>
<dbReference type="PROSITE" id="PS50113">
    <property type="entry name" value="PAC"/>
    <property type="match status" value="1"/>
</dbReference>
<dbReference type="InterPro" id="IPR003594">
    <property type="entry name" value="HATPase_dom"/>
</dbReference>
<evidence type="ECO:0000313" key="12">
    <source>
        <dbReference type="EMBL" id="QDG52834.1"/>
    </source>
</evidence>
<evidence type="ECO:0000256" key="7">
    <source>
        <dbReference type="SAM" id="Coils"/>
    </source>
</evidence>
<evidence type="ECO:0000259" key="8">
    <source>
        <dbReference type="PROSITE" id="PS50109"/>
    </source>
</evidence>
<keyword evidence="5" id="KW-0418">Kinase</keyword>
<sequence length="824" mass="91186">MTESAETLREALLDLERARRAERELRVQTEGLLRGLELLGSSEGDQETFSQLLELLSDLLEFEDAFILSTADDGQLKSVASTCPTFADIVWPSGQLTDRVLGGEPVAVFNTALIPEWKELRERSGACASNVTSALHIGLRDKPHASLLVCTHPEPAFFAPRHVQLARRFSMLATQALVNRDLREMKLRAFERSMRDQFFSVSRDLMGILDVDGGFRQLNPAVEDQLGYKASELCGHPFVELVDERDVELVEAELALLAEDRAAVTFEARFCARDGRRRWLQWNMTASQEDGLVYAAGRDITQRRESEERLQNLNEELRRARDEALEASQAKSTFLANMSHELRTPLNAVIGYSEMLIEDMGLEEGASMYVEDLERILTAGKHLLALINDVLDLSKIEAGRMQVHLQSVDLGELLDDIQSTIAPLVAKNQNELVLENTDGVGHLTSDPTKLRQILFNLLSNAAKFTTGGTISVQIDAHETKDEVVFVVSDTGIGMSEEQLDRVFDAFSQADSSTTRKYGGTGLGLTITRHFCKMLGGGMDVVSTPGEGTTFTVRLPRSGAISTDEGVETLANLDESSAVDDPLVLVIDDDPHTQHLLKRTLLRAGYQVACASNGSEGVFLAEQLQPDVITLDVLMPLMDGWTALRRIKESDNLSDTPVVLITMVDDRERGMALGAEHFLSKPIDRDELVGLLDTFRGRGGDGDILLVEDDEASRELIGKLLRREGFNVVEAVNGREALDKLDTCNLELVLLDLMMPDVDGFEFLARFRGLEAYADVPVVVLTAKHLSEKDYERLQGSVEQILRKAGQEQTNLVSDVLAAVRKFTT</sequence>
<dbReference type="Pfam" id="PF02518">
    <property type="entry name" value="HATPase_c"/>
    <property type="match status" value="1"/>
</dbReference>
<dbReference type="CDD" id="cd00130">
    <property type="entry name" value="PAS"/>
    <property type="match status" value="1"/>
</dbReference>
<dbReference type="OrthoDB" id="5522912at2"/>
<dbReference type="SMART" id="SM00448">
    <property type="entry name" value="REC"/>
    <property type="match status" value="2"/>
</dbReference>
<dbReference type="NCBIfam" id="TIGR00229">
    <property type="entry name" value="sensory_box"/>
    <property type="match status" value="1"/>
</dbReference>
<dbReference type="InterPro" id="IPR004358">
    <property type="entry name" value="Sig_transdc_His_kin-like_C"/>
</dbReference>
<accession>A0A4Y6PWY8</accession>
<feature type="domain" description="Response regulatory" evidence="9">
    <location>
        <begin position="702"/>
        <end position="817"/>
    </location>
</feature>
<dbReference type="RefSeq" id="WP_141199295.1">
    <property type="nucleotide sequence ID" value="NZ_CP041186.1"/>
</dbReference>
<dbReference type="EC" id="2.7.13.3" evidence="2"/>
<dbReference type="Proteomes" id="UP000315995">
    <property type="component" value="Chromosome"/>
</dbReference>
<keyword evidence="4" id="KW-0808">Transferase</keyword>
<dbReference type="CDD" id="cd17574">
    <property type="entry name" value="REC_OmpR"/>
    <property type="match status" value="1"/>
</dbReference>
<dbReference type="CDD" id="cd16922">
    <property type="entry name" value="HATPase_EvgS-ArcB-TorS-like"/>
    <property type="match status" value="1"/>
</dbReference>
<dbReference type="InterPro" id="IPR003661">
    <property type="entry name" value="HisK_dim/P_dom"/>
</dbReference>
<keyword evidence="13" id="KW-1185">Reference proteome</keyword>
<evidence type="ECO:0000256" key="6">
    <source>
        <dbReference type="PROSITE-ProRule" id="PRU00169"/>
    </source>
</evidence>
<dbReference type="SUPFAM" id="SSF55781">
    <property type="entry name" value="GAF domain-like"/>
    <property type="match status" value="1"/>
</dbReference>
<reference evidence="12 13" key="1">
    <citation type="submission" date="2019-06" db="EMBL/GenBank/DDBJ databases">
        <title>Persicimonas caeni gen. nov., sp. nov., a predatory bacterium isolated from solar saltern.</title>
        <authorList>
            <person name="Wang S."/>
        </authorList>
    </citation>
    <scope>NUCLEOTIDE SEQUENCE [LARGE SCALE GENOMIC DNA]</scope>
    <source>
        <strain evidence="12 13">YN101</strain>
    </source>
</reference>
<feature type="modified residue" description="4-aspartylphosphate" evidence="6">
    <location>
        <position position="631"/>
    </location>
</feature>
<keyword evidence="3 6" id="KW-0597">Phosphoprotein</keyword>
<dbReference type="PANTHER" id="PTHR43047">
    <property type="entry name" value="TWO-COMPONENT HISTIDINE PROTEIN KINASE"/>
    <property type="match status" value="1"/>
</dbReference>
<dbReference type="PROSITE" id="PS50112">
    <property type="entry name" value="PAS"/>
    <property type="match status" value="1"/>
</dbReference>
<keyword evidence="7" id="KW-0175">Coiled coil</keyword>
<dbReference type="Pfam" id="PF00072">
    <property type="entry name" value="Response_reg"/>
    <property type="match status" value="2"/>
</dbReference>
<feature type="modified residue" description="4-aspartylphosphate" evidence="6">
    <location>
        <position position="751"/>
    </location>
</feature>
<dbReference type="EMBL" id="CP041186">
    <property type="protein sequence ID" value="QDG52834.1"/>
    <property type="molecule type" value="Genomic_DNA"/>
</dbReference>